<dbReference type="Gene3D" id="1.10.10.60">
    <property type="entry name" value="Homeodomain-like"/>
    <property type="match status" value="1"/>
</dbReference>
<keyword evidence="4" id="KW-0812">Transmembrane</keyword>
<evidence type="ECO:0000256" key="4">
    <source>
        <dbReference type="SAM" id="Phobius"/>
    </source>
</evidence>
<feature type="transmembrane region" description="Helical" evidence="4">
    <location>
        <begin position="183"/>
        <end position="201"/>
    </location>
</feature>
<dbReference type="PROSITE" id="PS01124">
    <property type="entry name" value="HTH_ARAC_FAMILY_2"/>
    <property type="match status" value="1"/>
</dbReference>
<proteinExistence type="predicted"/>
<dbReference type="PANTHER" id="PTHR43280">
    <property type="entry name" value="ARAC-FAMILY TRANSCRIPTIONAL REGULATOR"/>
    <property type="match status" value="1"/>
</dbReference>
<dbReference type="PANTHER" id="PTHR43280:SF29">
    <property type="entry name" value="ARAC-FAMILY TRANSCRIPTIONAL REGULATOR"/>
    <property type="match status" value="1"/>
</dbReference>
<dbReference type="OrthoDB" id="1061075at2"/>
<keyword evidence="1" id="KW-0805">Transcription regulation</keyword>
<keyword evidence="3" id="KW-0804">Transcription</keyword>
<accession>E6SQW1</accession>
<name>E6SQW1_BACT6</name>
<dbReference type="AlphaFoldDB" id="E6SQW1"/>
<feature type="domain" description="HTH araC/xylS-type" evidence="5">
    <location>
        <begin position="261"/>
        <end position="367"/>
    </location>
</feature>
<keyword evidence="4" id="KW-0472">Membrane</keyword>
<dbReference type="KEGG" id="bhl:Bache_3103"/>
<keyword evidence="2" id="KW-0238">DNA-binding</keyword>
<protein>
    <submittedName>
        <fullName evidence="6">Helix-turn-helix-domain containing protein AraC type</fullName>
    </submittedName>
</protein>
<dbReference type="Pfam" id="PF12833">
    <property type="entry name" value="HTH_18"/>
    <property type="match status" value="1"/>
</dbReference>
<evidence type="ECO:0000313" key="7">
    <source>
        <dbReference type="Proteomes" id="UP000008630"/>
    </source>
</evidence>
<dbReference type="PATRIC" id="fig|693979.3.peg.3251"/>
<gene>
    <name evidence="6" type="ordered locus">Bache_3103</name>
</gene>
<evidence type="ECO:0000256" key="1">
    <source>
        <dbReference type="ARBA" id="ARBA00023015"/>
    </source>
</evidence>
<feature type="transmembrane region" description="Helical" evidence="4">
    <location>
        <begin position="50"/>
        <end position="67"/>
    </location>
</feature>
<sequence length="367" mass="43030">MDKFDLLLYSANFAFILTNLYGFLLKWFYKPKAYANSFERLYPAQRLVGMLYLLQIFQLPYLFNIGVPDALLYVNAFSALMFPSLMLVMCENYFFPENVHHKREYLLFLPAFLALFPLLLNAIGTISLPESFRPCLIGIVSVVFIYYFYRSLRMSGKIGLAIRLINEAEYSDDRDFPLRFAQYIQWLPVTISLLMAINFWADNVWVKFAWDVLFTVVNVWFVFFTLNPWRKPIFTEEEKDIIERKAKSNGTAFRLSDKKYEEICLQLHHQLEVEKIYLSPHLTMEELLKPLSSNRNYLSEAIARLGYKSFYDMINHYRVNHAIEMIQENSGMKMIAIAFECGFSSPAAMTKAFKQQGFPSPTSYKTK</sequence>
<feature type="transmembrane region" description="Helical" evidence="4">
    <location>
        <begin position="6"/>
        <end position="29"/>
    </location>
</feature>
<keyword evidence="7" id="KW-1185">Reference proteome</keyword>
<feature type="transmembrane region" description="Helical" evidence="4">
    <location>
        <begin position="207"/>
        <end position="226"/>
    </location>
</feature>
<dbReference type="InterPro" id="IPR009057">
    <property type="entry name" value="Homeodomain-like_sf"/>
</dbReference>
<dbReference type="SMART" id="SM00342">
    <property type="entry name" value="HTH_ARAC"/>
    <property type="match status" value="1"/>
</dbReference>
<dbReference type="GO" id="GO:0043565">
    <property type="term" value="F:sequence-specific DNA binding"/>
    <property type="evidence" value="ECO:0007669"/>
    <property type="project" value="InterPro"/>
</dbReference>
<dbReference type="Proteomes" id="UP000008630">
    <property type="component" value="Chromosome"/>
</dbReference>
<dbReference type="SUPFAM" id="SSF46689">
    <property type="entry name" value="Homeodomain-like"/>
    <property type="match status" value="1"/>
</dbReference>
<dbReference type="RefSeq" id="WP_013548617.1">
    <property type="nucleotide sequence ID" value="NC_014933.1"/>
</dbReference>
<feature type="transmembrane region" description="Helical" evidence="4">
    <location>
        <begin position="131"/>
        <end position="149"/>
    </location>
</feature>
<dbReference type="eggNOG" id="COG2207">
    <property type="taxonomic scope" value="Bacteria"/>
</dbReference>
<dbReference type="HOGENOM" id="CLU_735412_0_0_10"/>
<dbReference type="InterPro" id="IPR018060">
    <property type="entry name" value="HTH_AraC"/>
</dbReference>
<feature type="transmembrane region" description="Helical" evidence="4">
    <location>
        <begin position="73"/>
        <end position="94"/>
    </location>
</feature>
<keyword evidence="4" id="KW-1133">Transmembrane helix</keyword>
<reference key="1">
    <citation type="submission" date="2010-11" db="EMBL/GenBank/DDBJ databases">
        <title>The complete genome of Bacteroides helcogenes P 36-108.</title>
        <authorList>
            <consortium name="US DOE Joint Genome Institute (JGI-PGF)"/>
            <person name="Lucas S."/>
            <person name="Copeland A."/>
            <person name="Lapidus A."/>
            <person name="Bruce D."/>
            <person name="Goodwin L."/>
            <person name="Pitluck S."/>
            <person name="Kyrpides N."/>
            <person name="Mavromatis K."/>
            <person name="Ivanova N."/>
            <person name="Zeytun A."/>
            <person name="Brettin T."/>
            <person name="Detter J.C."/>
            <person name="Tapia R."/>
            <person name="Han C."/>
            <person name="Land M."/>
            <person name="Hauser L."/>
            <person name="Markowitz V."/>
            <person name="Cheng J.-F."/>
            <person name="Hugenholtz P."/>
            <person name="Woyke T."/>
            <person name="Wu D."/>
            <person name="Gronow S."/>
            <person name="Wellnitz S."/>
            <person name="Brambilla E."/>
            <person name="Klenk H.-P."/>
            <person name="Eisen J.A."/>
        </authorList>
    </citation>
    <scope>NUCLEOTIDE SEQUENCE</scope>
    <source>
        <strain>P 36-108</strain>
    </source>
</reference>
<dbReference type="STRING" id="693979.Bache_3103"/>
<organism evidence="6 7">
    <name type="scientific">Bacteroides helcogenes (strain ATCC 35417 / DSM 20613 / JCM 6297 / CCUG 15421 / P 36-108)</name>
    <dbReference type="NCBI Taxonomy" id="693979"/>
    <lineage>
        <taxon>Bacteria</taxon>
        <taxon>Pseudomonadati</taxon>
        <taxon>Bacteroidota</taxon>
        <taxon>Bacteroidia</taxon>
        <taxon>Bacteroidales</taxon>
        <taxon>Bacteroidaceae</taxon>
        <taxon>Bacteroides</taxon>
    </lineage>
</organism>
<dbReference type="EMBL" id="CP002352">
    <property type="protein sequence ID" value="ADV45030.1"/>
    <property type="molecule type" value="Genomic_DNA"/>
</dbReference>
<evidence type="ECO:0000256" key="2">
    <source>
        <dbReference type="ARBA" id="ARBA00023125"/>
    </source>
</evidence>
<evidence type="ECO:0000256" key="3">
    <source>
        <dbReference type="ARBA" id="ARBA00023163"/>
    </source>
</evidence>
<feature type="transmembrane region" description="Helical" evidence="4">
    <location>
        <begin position="106"/>
        <end position="125"/>
    </location>
</feature>
<dbReference type="GO" id="GO:0003700">
    <property type="term" value="F:DNA-binding transcription factor activity"/>
    <property type="evidence" value="ECO:0007669"/>
    <property type="project" value="InterPro"/>
</dbReference>
<reference evidence="6 7" key="2">
    <citation type="journal article" date="2011" name="Stand. Genomic Sci.">
        <title>Complete genome sequence of Bacteroides helcogenes type strain (P 36-108).</title>
        <authorList>
            <person name="Pati A."/>
            <person name="Gronow S."/>
            <person name="Zeytun A."/>
            <person name="Lapidus A."/>
            <person name="Nolan M."/>
            <person name="Hammon N."/>
            <person name="Deshpande S."/>
            <person name="Cheng J.F."/>
            <person name="Tapia R."/>
            <person name="Han C."/>
            <person name="Goodwin L."/>
            <person name="Pitluck S."/>
            <person name="Liolios K."/>
            <person name="Pagani I."/>
            <person name="Ivanova N."/>
            <person name="Mavromatis K."/>
            <person name="Chen A."/>
            <person name="Palaniappan K."/>
            <person name="Land M."/>
            <person name="Hauser L."/>
            <person name="Chang Y.J."/>
            <person name="Jeffries C.D."/>
            <person name="Detter J.C."/>
            <person name="Brambilla E."/>
            <person name="Rohde M."/>
            <person name="Goker M."/>
            <person name="Woyke T."/>
            <person name="Bristow J."/>
            <person name="Eisen J.A."/>
            <person name="Markowitz V."/>
            <person name="Hugenholtz P."/>
            <person name="Kyrpides N.C."/>
            <person name="Klenk H.P."/>
            <person name="Lucas S."/>
        </authorList>
    </citation>
    <scope>NUCLEOTIDE SEQUENCE [LARGE SCALE GENOMIC DNA]</scope>
    <source>
        <strain evidence="7">ATCC 35417 / DSM 20613 / JCM 6297 / CCUG 15421 / P 36-108</strain>
    </source>
</reference>
<evidence type="ECO:0000259" key="5">
    <source>
        <dbReference type="PROSITE" id="PS01124"/>
    </source>
</evidence>
<evidence type="ECO:0000313" key="6">
    <source>
        <dbReference type="EMBL" id="ADV45030.1"/>
    </source>
</evidence>